<dbReference type="EMBL" id="JBHSIM010000047">
    <property type="protein sequence ID" value="MFC4835172.1"/>
    <property type="molecule type" value="Genomic_DNA"/>
</dbReference>
<dbReference type="InterPro" id="IPR002937">
    <property type="entry name" value="Amino_oxidase"/>
</dbReference>
<accession>A0ABV9RPV2</accession>
<dbReference type="RefSeq" id="WP_274191646.1">
    <property type="nucleotide sequence ID" value="NZ_BAABHN010000047.1"/>
</dbReference>
<reference evidence="4" key="1">
    <citation type="journal article" date="2019" name="Int. J. Syst. Evol. Microbiol.">
        <title>The Global Catalogue of Microorganisms (GCM) 10K type strain sequencing project: providing services to taxonomists for standard genome sequencing and annotation.</title>
        <authorList>
            <consortium name="The Broad Institute Genomics Platform"/>
            <consortium name="The Broad Institute Genome Sequencing Center for Infectious Disease"/>
            <person name="Wu L."/>
            <person name="Ma J."/>
        </authorList>
    </citation>
    <scope>NUCLEOTIDE SEQUENCE [LARGE SCALE GENOMIC DNA]</scope>
    <source>
        <strain evidence="4">CCUG 50347</strain>
    </source>
</reference>
<dbReference type="Gene3D" id="3.50.50.60">
    <property type="entry name" value="FAD/NAD(P)-binding domain"/>
    <property type="match status" value="2"/>
</dbReference>
<comment type="caution">
    <text evidence="3">The sequence shown here is derived from an EMBL/GenBank/DDBJ whole genome shotgun (WGS) entry which is preliminary data.</text>
</comment>
<gene>
    <name evidence="3" type="ORF">ACFPEL_22370</name>
</gene>
<name>A0ABV9RPV2_9PSEU</name>
<feature type="region of interest" description="Disordered" evidence="1">
    <location>
        <begin position="311"/>
        <end position="381"/>
    </location>
</feature>
<dbReference type="Pfam" id="PF01593">
    <property type="entry name" value="Amino_oxidase"/>
    <property type="match status" value="1"/>
</dbReference>
<proteinExistence type="predicted"/>
<dbReference type="Proteomes" id="UP001595909">
    <property type="component" value="Unassembled WGS sequence"/>
</dbReference>
<feature type="region of interest" description="Disordered" evidence="1">
    <location>
        <begin position="387"/>
        <end position="406"/>
    </location>
</feature>
<dbReference type="PANTHER" id="PTHR43734:SF1">
    <property type="entry name" value="PHYTOENE DESATURASE"/>
    <property type="match status" value="1"/>
</dbReference>
<evidence type="ECO:0000313" key="3">
    <source>
        <dbReference type="EMBL" id="MFC4835172.1"/>
    </source>
</evidence>
<keyword evidence="4" id="KW-1185">Reference proteome</keyword>
<organism evidence="3 4">
    <name type="scientific">Actinomycetospora chibensis</name>
    <dbReference type="NCBI Taxonomy" id="663606"/>
    <lineage>
        <taxon>Bacteria</taxon>
        <taxon>Bacillati</taxon>
        <taxon>Actinomycetota</taxon>
        <taxon>Actinomycetes</taxon>
        <taxon>Pseudonocardiales</taxon>
        <taxon>Pseudonocardiaceae</taxon>
        <taxon>Actinomycetospora</taxon>
    </lineage>
</organism>
<sequence>MTDPRVVVVGGGLGGLATAARLAAAGSPVTVLEQADRVGGKLGTVELGGFRFDTGPSLVTMPAVFERLFADTGAPLHDVLDLRRLDVAARYRFGDGVELDLPGERPAIGPAMDAALGDGAGAQWEAFLRHAERVWDATHEHFLESPVSPGGLARLSLRVRDLIAVAPWRSLRGVGARHLHDPRLGLLLDRYATYSGSDPRRAPAALAVVPYVEQQFGSWYVPGGLRRLAEVVADRCRALGVTLRTGERVTSIDTSDGHVRGVRLGSGEGVPADVVVANSDAATVYGPGGLLPHAPSARRLAAPRRRRRGSCCCSGSTAGTRRPRTTGCSSRHRARPTTRSSTRTAAPTRRPPRRCTCTPPTTPRCAPTTAPRRGSCWSPPHVTTRAAAWTGTRRGLRSGTPSASWR</sequence>
<feature type="domain" description="Amine oxidase" evidence="2">
    <location>
        <begin position="13"/>
        <end position="289"/>
    </location>
</feature>
<feature type="compositionally biased region" description="Low complexity" evidence="1">
    <location>
        <begin position="337"/>
        <end position="373"/>
    </location>
</feature>
<evidence type="ECO:0000259" key="2">
    <source>
        <dbReference type="Pfam" id="PF01593"/>
    </source>
</evidence>
<dbReference type="InterPro" id="IPR036188">
    <property type="entry name" value="FAD/NAD-bd_sf"/>
</dbReference>
<protein>
    <submittedName>
        <fullName evidence="3">Phytoene desaturase family protein</fullName>
    </submittedName>
</protein>
<dbReference type="PANTHER" id="PTHR43734">
    <property type="entry name" value="PHYTOENE DESATURASE"/>
    <property type="match status" value="1"/>
</dbReference>
<dbReference type="SUPFAM" id="SSF51905">
    <property type="entry name" value="FAD/NAD(P)-binding domain"/>
    <property type="match status" value="1"/>
</dbReference>
<evidence type="ECO:0000313" key="4">
    <source>
        <dbReference type="Proteomes" id="UP001595909"/>
    </source>
</evidence>
<evidence type="ECO:0000256" key="1">
    <source>
        <dbReference type="SAM" id="MobiDB-lite"/>
    </source>
</evidence>